<evidence type="ECO:0000313" key="2">
    <source>
        <dbReference type="Proteomes" id="UP000653454"/>
    </source>
</evidence>
<evidence type="ECO:0000313" key="1">
    <source>
        <dbReference type="EMBL" id="CAG9121045.1"/>
    </source>
</evidence>
<dbReference type="Proteomes" id="UP000653454">
    <property type="component" value="Unassembled WGS sequence"/>
</dbReference>
<organism evidence="1 2">
    <name type="scientific">Plutella xylostella</name>
    <name type="common">Diamondback moth</name>
    <name type="synonym">Plutella maculipennis</name>
    <dbReference type="NCBI Taxonomy" id="51655"/>
    <lineage>
        <taxon>Eukaryota</taxon>
        <taxon>Metazoa</taxon>
        <taxon>Ecdysozoa</taxon>
        <taxon>Arthropoda</taxon>
        <taxon>Hexapoda</taxon>
        <taxon>Insecta</taxon>
        <taxon>Pterygota</taxon>
        <taxon>Neoptera</taxon>
        <taxon>Endopterygota</taxon>
        <taxon>Lepidoptera</taxon>
        <taxon>Glossata</taxon>
        <taxon>Ditrysia</taxon>
        <taxon>Yponomeutoidea</taxon>
        <taxon>Plutellidae</taxon>
        <taxon>Plutella</taxon>
    </lineage>
</organism>
<dbReference type="PANTHER" id="PTHR39948">
    <property type="entry name" value="GEO11419P1"/>
    <property type="match status" value="1"/>
</dbReference>
<dbReference type="PANTHER" id="PTHR39948:SF1">
    <property type="entry name" value="GEO11419P1"/>
    <property type="match status" value="1"/>
</dbReference>
<comment type="caution">
    <text evidence="1">The sequence shown here is derived from an EMBL/GenBank/DDBJ whole genome shotgun (WGS) entry which is preliminary data.</text>
</comment>
<protein>
    <submittedName>
        <fullName evidence="1">(diamondback moth) hypothetical protein</fullName>
    </submittedName>
</protein>
<reference evidence="1" key="1">
    <citation type="submission" date="2020-11" db="EMBL/GenBank/DDBJ databases">
        <authorList>
            <person name="Whiteford S."/>
        </authorList>
    </citation>
    <scope>NUCLEOTIDE SEQUENCE</scope>
</reference>
<sequence>MAESSFLWSLIWLAVLITIAFWVAGFAAPCYIILLPFTVYIQSLESTTKFLLKAVEFPFYCAKMMKAGKSIE</sequence>
<name>A0A8S4F048_PLUXY</name>
<dbReference type="AlphaFoldDB" id="A0A8S4F048"/>
<dbReference type="EMBL" id="CAJHNJ030000024">
    <property type="protein sequence ID" value="CAG9121045.1"/>
    <property type="molecule type" value="Genomic_DNA"/>
</dbReference>
<proteinExistence type="predicted"/>
<accession>A0A8S4F048</accession>
<keyword evidence="2" id="KW-1185">Reference proteome</keyword>
<gene>
    <name evidence="1" type="ORF">PLXY2_LOCUS7260</name>
</gene>